<sequence length="547" mass="63878">MLFFIEFDRNECRIKKPKSFLFYNFFMKHDITSLSEKAFQSLQFLCESSECEIFLKEWMSRIFDFASTEKYDSIKLPWKFDPSRTVEIRIHRNRKETDKNEVFSTLDGLKTIEVFIGESENPDLVLGENYLSKKLSDFDWDEEVEFDSIMILGAYDTLQNLYVLHPYIKNQFHKPAVCRLDHGDPYNFDREVIIEYDIKGFILRELAYQVSGIPFPIRSMKKKITFDATDLQHFLNAQLRKQNDTRKKNLSKNPNYFSFSWNYTFLNEIKPKALTRLSDASSQVADEIREIFQTLNVSISDHIHTYLADLTLQTVLNGKIQYTPIDFYLLTEEGKSPPKAQFLDFLYIGLNLYLIQENLLNSLEENVASNFIALPALLHDKSGTLNAENFWLVQFFGKISPPLAGFYGHSIFINPETSSLYCSEAVKDLFSKHFSDLFHFSKRPYEPIELKTVPDDFTPFLPEVISRLKLYFSHKKSRFGSSNHYPLEDFLWGASSEYRNIDSKLVQTAIEYDAGKSFLLSKDGNRFLLSLNSESSFFRILNSRKKG</sequence>
<proteinExistence type="predicted"/>
<gene>
    <name evidence="1" type="ORF">LEP1GSC125_0824</name>
</gene>
<protein>
    <submittedName>
        <fullName evidence="1">Uncharacterized protein</fullName>
    </submittedName>
</protein>
<dbReference type="Proteomes" id="UP000001343">
    <property type="component" value="Unassembled WGS sequence"/>
</dbReference>
<accession>A0AA87MTE1</accession>
<evidence type="ECO:0000313" key="2">
    <source>
        <dbReference type="Proteomes" id="UP000001343"/>
    </source>
</evidence>
<dbReference type="EMBL" id="AKWM02000002">
    <property type="protein sequence ID" value="EKS02247.1"/>
    <property type="molecule type" value="Genomic_DNA"/>
</dbReference>
<dbReference type="AlphaFoldDB" id="A0AA87MTE1"/>
<reference evidence="1 2" key="1">
    <citation type="journal article" date="2014" name="Int. J. Syst. Evol. Microbiol.">
        <title>Leptospira mayottensis sp. nov., a pathogenic species of the genus Leptospira isolated from humans.</title>
        <authorList>
            <person name="Bourhy P."/>
            <person name="Collet L."/>
            <person name="Brisse S."/>
            <person name="Picardeau M."/>
        </authorList>
    </citation>
    <scope>NUCLEOTIDE SEQUENCE [LARGE SCALE GENOMIC DNA]</scope>
    <source>
        <strain evidence="1 2">200901122</strain>
    </source>
</reference>
<evidence type="ECO:0000313" key="1">
    <source>
        <dbReference type="EMBL" id="EKS02247.1"/>
    </source>
</evidence>
<comment type="caution">
    <text evidence="1">The sequence shown here is derived from an EMBL/GenBank/DDBJ whole genome shotgun (WGS) entry which is preliminary data.</text>
</comment>
<name>A0AA87MTE1_9LEPT</name>
<organism evidence="1 2">
    <name type="scientific">Leptospira mayottensis 200901122</name>
    <dbReference type="NCBI Taxonomy" id="1193010"/>
    <lineage>
        <taxon>Bacteria</taxon>
        <taxon>Pseudomonadati</taxon>
        <taxon>Spirochaetota</taxon>
        <taxon>Spirochaetia</taxon>
        <taxon>Leptospirales</taxon>
        <taxon>Leptospiraceae</taxon>
        <taxon>Leptospira</taxon>
    </lineage>
</organism>